<evidence type="ECO:0000256" key="2">
    <source>
        <dbReference type="ARBA" id="ARBA00022475"/>
    </source>
</evidence>
<name>A0A9E7DKH3_9FIRM</name>
<dbReference type="InterPro" id="IPR003390">
    <property type="entry name" value="DNA_integrity_scan_DisA_N"/>
</dbReference>
<keyword evidence="8 10" id="KW-1133">Transmembrane helix</keyword>
<dbReference type="InterPro" id="IPR050338">
    <property type="entry name" value="DisA"/>
</dbReference>
<comment type="catalytic activity">
    <reaction evidence="1 10">
        <text>2 ATP = 3',3'-c-di-AMP + 2 diphosphate</text>
        <dbReference type="Rhea" id="RHEA:35655"/>
        <dbReference type="ChEBI" id="CHEBI:30616"/>
        <dbReference type="ChEBI" id="CHEBI:33019"/>
        <dbReference type="ChEBI" id="CHEBI:71500"/>
        <dbReference type="EC" id="2.7.7.85"/>
    </reaction>
</comment>
<keyword evidence="6 10" id="KW-0547">Nucleotide-binding</keyword>
<keyword evidence="3 10" id="KW-0808">Transferase</keyword>
<comment type="function">
    <text evidence="10">Catalyzes the condensation of 2 ATP molecules into cyclic di-AMP (c-di-AMP), a second messenger used to regulate differing processes in different bacteria.</text>
</comment>
<evidence type="ECO:0000256" key="9">
    <source>
        <dbReference type="ARBA" id="ARBA00023136"/>
    </source>
</evidence>
<sequence>MFEQVKDVLVNFKLSYLVDITIIALIIYQLYKLVKQTRAEQLTKGFLALLIVTKLSDVFHLYTLRWLIENLFNVGLIALVVVFQPELRRGLEYIGRMKFFSKSISEFKKENFSRTVNEIVDACLSLSRQKIGALIVIERKTGLNEIVDTGTDIDGLVSSDLLINIFIPNTPLHDGAVVIKSDKIRAAACFLPLTDNQNVPRELGTRHRAALGVTEMSDALAVIVSEETGSISTAEEGVISRYLDENTLREKLLSVYLPESSEEKALFKWRAKDEVQDEEVQDQEQE</sequence>
<evidence type="ECO:0000313" key="12">
    <source>
        <dbReference type="EMBL" id="UQK59509.1"/>
    </source>
</evidence>
<keyword evidence="9 10" id="KW-0472">Membrane</keyword>
<evidence type="ECO:0000256" key="7">
    <source>
        <dbReference type="ARBA" id="ARBA00022840"/>
    </source>
</evidence>
<dbReference type="AlphaFoldDB" id="A0A9E7DKH3"/>
<keyword evidence="7 10" id="KW-0067">ATP-binding</keyword>
<dbReference type="GO" id="GO:0006171">
    <property type="term" value="P:cAMP biosynthetic process"/>
    <property type="evidence" value="ECO:0007669"/>
    <property type="project" value="InterPro"/>
</dbReference>
<feature type="domain" description="DAC" evidence="11">
    <location>
        <begin position="84"/>
        <end position="245"/>
    </location>
</feature>
<dbReference type="FunFam" id="3.40.1700.10:FF:000002">
    <property type="entry name" value="Diadenylate cyclase"/>
    <property type="match status" value="1"/>
</dbReference>
<dbReference type="EC" id="2.7.7.85" evidence="10"/>
<evidence type="ECO:0000256" key="4">
    <source>
        <dbReference type="ARBA" id="ARBA00022692"/>
    </source>
</evidence>
<dbReference type="GO" id="GO:0106408">
    <property type="term" value="F:diadenylate cyclase activity"/>
    <property type="evidence" value="ECO:0007669"/>
    <property type="project" value="UniProtKB-EC"/>
</dbReference>
<feature type="transmembrane region" description="Helical" evidence="10">
    <location>
        <begin position="46"/>
        <end position="64"/>
    </location>
</feature>
<comment type="subunit">
    <text evidence="10">Probably a homodimer.</text>
</comment>
<feature type="transmembrane region" description="Helical" evidence="10">
    <location>
        <begin position="14"/>
        <end position="34"/>
    </location>
</feature>
<dbReference type="HAMAP" id="MF_01499">
    <property type="entry name" value="DacA"/>
    <property type="match status" value="1"/>
</dbReference>
<keyword evidence="5 10" id="KW-0548">Nucleotidyltransferase</keyword>
<dbReference type="GO" id="GO:0005524">
    <property type="term" value="F:ATP binding"/>
    <property type="evidence" value="ECO:0007669"/>
    <property type="project" value="UniProtKB-UniRule"/>
</dbReference>
<comment type="similarity">
    <text evidence="10">Belongs to the adenylate cyclase family. DacA/CdaA subfamily.</text>
</comment>
<organism evidence="12 13">
    <name type="scientific">Fenollaria massiliensis</name>
    <dbReference type="NCBI Taxonomy" id="938288"/>
    <lineage>
        <taxon>Bacteria</taxon>
        <taxon>Bacillati</taxon>
        <taxon>Bacillota</taxon>
        <taxon>Clostridia</taxon>
        <taxon>Eubacteriales</taxon>
        <taxon>Fenollaria</taxon>
    </lineage>
</organism>
<gene>
    <name evidence="12" type="primary">cdaA</name>
    <name evidence="10" type="synonym">dacA</name>
    <name evidence="12" type="ORF">M1R53_02285</name>
</gene>
<evidence type="ECO:0000256" key="10">
    <source>
        <dbReference type="HAMAP-Rule" id="MF_01499"/>
    </source>
</evidence>
<keyword evidence="2 10" id="KW-1003">Cell membrane</keyword>
<dbReference type="InterPro" id="IPR045585">
    <property type="entry name" value="CdaA_N"/>
</dbReference>
<dbReference type="Gene3D" id="3.40.1700.10">
    <property type="entry name" value="DNA integrity scanning protein, DisA, N-terminal domain"/>
    <property type="match status" value="1"/>
</dbReference>
<dbReference type="Pfam" id="PF19293">
    <property type="entry name" value="CdaA_N"/>
    <property type="match status" value="1"/>
</dbReference>
<evidence type="ECO:0000256" key="5">
    <source>
        <dbReference type="ARBA" id="ARBA00022695"/>
    </source>
</evidence>
<dbReference type="InterPro" id="IPR036888">
    <property type="entry name" value="DNA_integrity_DisA_N_sf"/>
</dbReference>
<dbReference type="NCBIfam" id="TIGR00159">
    <property type="entry name" value="diadenylate cyclase CdaA"/>
    <property type="match status" value="1"/>
</dbReference>
<dbReference type="EMBL" id="CP096649">
    <property type="protein sequence ID" value="UQK59509.1"/>
    <property type="molecule type" value="Genomic_DNA"/>
</dbReference>
<dbReference type="PROSITE" id="PS51794">
    <property type="entry name" value="DAC"/>
    <property type="match status" value="1"/>
</dbReference>
<dbReference type="PANTHER" id="PTHR34185">
    <property type="entry name" value="DIADENYLATE CYCLASE"/>
    <property type="match status" value="1"/>
</dbReference>
<evidence type="ECO:0000256" key="6">
    <source>
        <dbReference type="ARBA" id="ARBA00022741"/>
    </source>
</evidence>
<keyword evidence="4 10" id="KW-0812">Transmembrane</keyword>
<comment type="caution">
    <text evidence="10">Lacks conserved residue(s) required for the propagation of feature annotation.</text>
</comment>
<protein>
    <recommendedName>
        <fullName evidence="10">Diadenylate cyclase</fullName>
        <shortName evidence="10">DAC</shortName>
        <ecNumber evidence="10">2.7.7.85</ecNumber>
    </recommendedName>
    <alternativeName>
        <fullName evidence="10">Cyclic-di-AMP synthase</fullName>
        <shortName evidence="10">c-di-AMP synthase</shortName>
    </alternativeName>
</protein>
<dbReference type="SUPFAM" id="SSF143597">
    <property type="entry name" value="YojJ-like"/>
    <property type="match status" value="1"/>
</dbReference>
<keyword evidence="13" id="KW-1185">Reference proteome</keyword>
<dbReference type="PIRSF" id="PIRSF004793">
    <property type="entry name" value="UCP004793"/>
    <property type="match status" value="1"/>
</dbReference>
<evidence type="ECO:0000259" key="11">
    <source>
        <dbReference type="PROSITE" id="PS51794"/>
    </source>
</evidence>
<dbReference type="InterPro" id="IPR034701">
    <property type="entry name" value="CdaA"/>
</dbReference>
<dbReference type="PANTHER" id="PTHR34185:SF1">
    <property type="entry name" value="DIADENYLATE CYCLASE"/>
    <property type="match status" value="1"/>
</dbReference>
<dbReference type="RefSeq" id="WP_019214964.1">
    <property type="nucleotide sequence ID" value="NZ_CP096649.1"/>
</dbReference>
<dbReference type="GO" id="GO:0004016">
    <property type="term" value="F:adenylate cyclase activity"/>
    <property type="evidence" value="ECO:0007669"/>
    <property type="project" value="UniProtKB-UniRule"/>
</dbReference>
<reference evidence="12" key="1">
    <citation type="submission" date="2022-04" db="EMBL/GenBank/DDBJ databases">
        <title>Complete genome sequences of Ezakiella coagulans and Fenollaria massiliensis.</title>
        <authorList>
            <person name="France M.T."/>
            <person name="Clifford J."/>
            <person name="Narina S."/>
            <person name="Rutt L."/>
            <person name="Ravel J."/>
        </authorList>
    </citation>
    <scope>NUCLEOTIDE SEQUENCE</scope>
    <source>
        <strain evidence="12">C0061C2</strain>
    </source>
</reference>
<dbReference type="InterPro" id="IPR014046">
    <property type="entry name" value="C-di-AMP_synthase"/>
</dbReference>
<evidence type="ECO:0000313" key="13">
    <source>
        <dbReference type="Proteomes" id="UP000831151"/>
    </source>
</evidence>
<accession>A0A9E7DKH3</accession>
<evidence type="ECO:0000256" key="8">
    <source>
        <dbReference type="ARBA" id="ARBA00022989"/>
    </source>
</evidence>
<evidence type="ECO:0000256" key="3">
    <source>
        <dbReference type="ARBA" id="ARBA00022679"/>
    </source>
</evidence>
<proteinExistence type="inferred from homology"/>
<evidence type="ECO:0000256" key="1">
    <source>
        <dbReference type="ARBA" id="ARBA00000877"/>
    </source>
</evidence>
<dbReference type="Pfam" id="PF02457">
    <property type="entry name" value="DAC"/>
    <property type="match status" value="1"/>
</dbReference>
<dbReference type="Proteomes" id="UP000831151">
    <property type="component" value="Chromosome"/>
</dbReference>
<dbReference type="KEGG" id="fms:M1R53_02285"/>